<gene>
    <name evidence="2" type="primary">LOC105360753</name>
</gene>
<organism evidence="1 2">
    <name type="scientific">Ceratosolen solmsi marchali</name>
    <dbReference type="NCBI Taxonomy" id="326594"/>
    <lineage>
        <taxon>Eukaryota</taxon>
        <taxon>Metazoa</taxon>
        <taxon>Ecdysozoa</taxon>
        <taxon>Arthropoda</taxon>
        <taxon>Hexapoda</taxon>
        <taxon>Insecta</taxon>
        <taxon>Pterygota</taxon>
        <taxon>Neoptera</taxon>
        <taxon>Endopterygota</taxon>
        <taxon>Hymenoptera</taxon>
        <taxon>Apocrita</taxon>
        <taxon>Proctotrupomorpha</taxon>
        <taxon>Chalcidoidea</taxon>
        <taxon>Agaonidae</taxon>
        <taxon>Agaoninae</taxon>
        <taxon>Ceratosolen</taxon>
    </lineage>
</organism>
<dbReference type="PANTHER" id="PTHR21683:SF3">
    <property type="entry name" value="CILIA AND FLAGELLA ASSOCIATED PROTEIN 100"/>
    <property type="match status" value="1"/>
</dbReference>
<evidence type="ECO:0000313" key="1">
    <source>
        <dbReference type="Proteomes" id="UP000695007"/>
    </source>
</evidence>
<dbReference type="Proteomes" id="UP000695007">
    <property type="component" value="Unplaced"/>
</dbReference>
<keyword evidence="1" id="KW-1185">Reference proteome</keyword>
<dbReference type="AlphaFoldDB" id="A0AAJ6YDH3"/>
<protein>
    <submittedName>
        <fullName evidence="2">Uncharacterized protein LOC105360753</fullName>
    </submittedName>
</protein>
<evidence type="ECO:0000313" key="2">
    <source>
        <dbReference type="RefSeq" id="XP_011496054.1"/>
    </source>
</evidence>
<dbReference type="RefSeq" id="XP_011496054.1">
    <property type="nucleotide sequence ID" value="XM_011497752.1"/>
</dbReference>
<accession>A0AAJ6YDH3</accession>
<dbReference type="PANTHER" id="PTHR21683">
    <property type="entry name" value="COILED-COIL DOMAIN-CONTAINING PROTEIN 42 LIKE-2-LIKE-RELATED"/>
    <property type="match status" value="1"/>
</dbReference>
<dbReference type="InterPro" id="IPR051147">
    <property type="entry name" value="CFAP_domain-containing"/>
</dbReference>
<sequence>MAPGKGHRKSSKKENNPFKVPEDALLLSYWHYLRASEKRPKVKKKSRKELCGYLAAEKAKAAKESESEIIDNLMKKISTRSAGTSFSRLRYVQDIRLLCKMRLLSGKKRDGCILLDQKLALERMKYRSCKKQYNECVRILELFLAEDHEKSMRAMDMASAEIKFTEQLTVRRDELSHLCGKARIEVYQWEETWRTVKACLRFLHLISPRTNENPTVDERPDDTYSLKSKSIDSNYGKTTSLDSLIEMFEKDEQELSKSHFKNPMELGLMSAEDILETFREIELQNLNALIHLESLGNPVTDMIAKVSVAEKDVKLEINYILNDIVYLQMEIEREEQRAKHMEKYSDQLINEALRELITSQPALQVRIIVEDAYESCVPQNPVKLEPLMMTQALEDIYEQLSSELDSLPRHIVLECEHEGFKKELRETLEAEEAADKFELMHRLLATVKRLMEPTAPKSRPLMKRSVPATSKVVIDETTALVNVKPDINFFEYN</sequence>
<dbReference type="KEGG" id="csol:105360753"/>
<proteinExistence type="predicted"/>
<dbReference type="GeneID" id="105360753"/>
<reference evidence="2" key="1">
    <citation type="submission" date="2025-08" db="UniProtKB">
        <authorList>
            <consortium name="RefSeq"/>
        </authorList>
    </citation>
    <scope>IDENTIFICATION</scope>
</reference>
<name>A0AAJ6YDH3_9HYME</name>